<comment type="caution">
    <text evidence="2">The sequence shown here is derived from an EMBL/GenBank/DDBJ whole genome shotgun (WGS) entry which is preliminary data.</text>
</comment>
<dbReference type="CDD" id="cd03801">
    <property type="entry name" value="GT4_PimA-like"/>
    <property type="match status" value="1"/>
</dbReference>
<dbReference type="Proteomes" id="UP000256429">
    <property type="component" value="Unassembled WGS sequence"/>
</dbReference>
<accession>A0A3D9RZB9</accession>
<feature type="domain" description="Glycosyl transferase family 1" evidence="1">
    <location>
        <begin position="212"/>
        <end position="366"/>
    </location>
</feature>
<dbReference type="PANTHER" id="PTHR12526">
    <property type="entry name" value="GLYCOSYLTRANSFERASE"/>
    <property type="match status" value="1"/>
</dbReference>
<dbReference type="GO" id="GO:0016757">
    <property type="term" value="F:glycosyltransferase activity"/>
    <property type="evidence" value="ECO:0007669"/>
    <property type="project" value="InterPro"/>
</dbReference>
<name>A0A3D9RZB9_9FLAO</name>
<keyword evidence="3" id="KW-1185">Reference proteome</keyword>
<gene>
    <name evidence="2" type="ORF">BX611_1528</name>
</gene>
<evidence type="ECO:0000259" key="1">
    <source>
        <dbReference type="Pfam" id="PF00534"/>
    </source>
</evidence>
<proteinExistence type="predicted"/>
<dbReference type="InterPro" id="IPR001296">
    <property type="entry name" value="Glyco_trans_1"/>
</dbReference>
<dbReference type="OrthoDB" id="596635at2"/>
<keyword evidence="2" id="KW-0808">Transferase</keyword>
<dbReference type="AlphaFoldDB" id="A0A3D9RZB9"/>
<dbReference type="Pfam" id="PF00534">
    <property type="entry name" value="Glycos_transf_1"/>
    <property type="match status" value="1"/>
</dbReference>
<sequence length="391" mass="44847">MKNPIKIAIYSGVVPSTTFIERLIDGLAKKDHKIYLFGVQNKKIASRKNIHIISYVNKISKFLLLIKYSFLLSLYKTNEKKRLDNIIFNTKKNSRLLKVKYYPVLYHCPDIFHLQWGKGVEDWIWVQEFGMKLILSLRGAHINYSPIADSRLANKYVNLFPKLDGFHAVSKSIASEAMKYNAALQKTKVVYSGLDLEQMSFQLKEIDKKCGLKIISIGREHWKKGYSYALNSMKILKEMKIDFHYTIVGVENNEELLYKRSQFGLENEVTFIGKMPFEEVLKNIKSADVLVLSSVEEGIANVVLEAMALGTLVVSTDCGGMNEVIINNENGYLIPIRDPESMASTLFKVSDLSLKNYQNITCAARKTIEKQHSHEKMIHEMNELYLKVLKN</sequence>
<dbReference type="PANTHER" id="PTHR12526:SF630">
    <property type="entry name" value="GLYCOSYLTRANSFERASE"/>
    <property type="match status" value="1"/>
</dbReference>
<dbReference type="SUPFAM" id="SSF53756">
    <property type="entry name" value="UDP-Glycosyltransferase/glycogen phosphorylase"/>
    <property type="match status" value="1"/>
</dbReference>
<evidence type="ECO:0000313" key="2">
    <source>
        <dbReference type="EMBL" id="REE81985.1"/>
    </source>
</evidence>
<reference evidence="2 3" key="1">
    <citation type="submission" date="2018-08" db="EMBL/GenBank/DDBJ databases">
        <title>Genomic Encyclopedia of Type Strains, Phase III (KMG-III): the genomes of soil and plant-associated and newly described type strains.</title>
        <authorList>
            <person name="Whitman W."/>
        </authorList>
    </citation>
    <scope>NUCLEOTIDE SEQUENCE [LARGE SCALE GENOMIC DNA]</scope>
    <source>
        <strain evidence="2 3">325-5</strain>
    </source>
</reference>
<dbReference type="EMBL" id="QTTQ01000010">
    <property type="protein sequence ID" value="REE81985.1"/>
    <property type="molecule type" value="Genomic_DNA"/>
</dbReference>
<organism evidence="2 3">
    <name type="scientific">Lutibacter oceani</name>
    <dbReference type="NCBI Taxonomy" id="1853311"/>
    <lineage>
        <taxon>Bacteria</taxon>
        <taxon>Pseudomonadati</taxon>
        <taxon>Bacteroidota</taxon>
        <taxon>Flavobacteriia</taxon>
        <taxon>Flavobacteriales</taxon>
        <taxon>Flavobacteriaceae</taxon>
        <taxon>Lutibacter</taxon>
    </lineage>
</organism>
<dbReference type="RefSeq" id="WP_115879750.1">
    <property type="nucleotide sequence ID" value="NZ_QTTQ01000010.1"/>
</dbReference>
<dbReference type="Gene3D" id="3.40.50.2000">
    <property type="entry name" value="Glycogen Phosphorylase B"/>
    <property type="match status" value="2"/>
</dbReference>
<evidence type="ECO:0000313" key="3">
    <source>
        <dbReference type="Proteomes" id="UP000256429"/>
    </source>
</evidence>
<protein>
    <submittedName>
        <fullName evidence="2">Colanic acid/amylovoran biosynthesis glycosyltransferase</fullName>
    </submittedName>
</protein>